<dbReference type="Proteomes" id="UP000252519">
    <property type="component" value="Unassembled WGS sequence"/>
</dbReference>
<evidence type="ECO:0000313" key="2">
    <source>
        <dbReference type="Proteomes" id="UP000252519"/>
    </source>
</evidence>
<reference evidence="1 2" key="1">
    <citation type="submission" date="2014-10" db="EMBL/GenBank/DDBJ databases">
        <title>Draft genome of the hookworm Ancylostoma caninum.</title>
        <authorList>
            <person name="Mitreva M."/>
        </authorList>
    </citation>
    <scope>NUCLEOTIDE SEQUENCE [LARGE SCALE GENOMIC DNA]</scope>
    <source>
        <strain evidence="1 2">Baltimore</strain>
    </source>
</reference>
<name>A0A368GJ05_ANCCA</name>
<proteinExistence type="predicted"/>
<keyword evidence="2" id="KW-1185">Reference proteome</keyword>
<dbReference type="EMBL" id="JOJR01000131">
    <property type="protein sequence ID" value="RCN44366.1"/>
    <property type="molecule type" value="Genomic_DNA"/>
</dbReference>
<protein>
    <submittedName>
        <fullName evidence="1">Uncharacterized protein</fullName>
    </submittedName>
</protein>
<sequence length="62" mass="7495">MMDQQELKIRNCLAKVKMNSMSWKILSAVIYQWMKRYVLPNLVTVLIEMMKEVHWRNVVVRA</sequence>
<dbReference type="AlphaFoldDB" id="A0A368GJ05"/>
<accession>A0A368GJ05</accession>
<evidence type="ECO:0000313" key="1">
    <source>
        <dbReference type="EMBL" id="RCN44366.1"/>
    </source>
</evidence>
<organism evidence="1 2">
    <name type="scientific">Ancylostoma caninum</name>
    <name type="common">Dog hookworm</name>
    <dbReference type="NCBI Taxonomy" id="29170"/>
    <lineage>
        <taxon>Eukaryota</taxon>
        <taxon>Metazoa</taxon>
        <taxon>Ecdysozoa</taxon>
        <taxon>Nematoda</taxon>
        <taxon>Chromadorea</taxon>
        <taxon>Rhabditida</taxon>
        <taxon>Rhabditina</taxon>
        <taxon>Rhabditomorpha</taxon>
        <taxon>Strongyloidea</taxon>
        <taxon>Ancylostomatidae</taxon>
        <taxon>Ancylostomatinae</taxon>
        <taxon>Ancylostoma</taxon>
    </lineage>
</organism>
<comment type="caution">
    <text evidence="1">The sequence shown here is derived from an EMBL/GenBank/DDBJ whole genome shotgun (WGS) entry which is preliminary data.</text>
</comment>
<gene>
    <name evidence="1" type="ORF">ANCCAN_09643</name>
</gene>